<comment type="caution">
    <text evidence="3">The sequence shown here is derived from an EMBL/GenBank/DDBJ whole genome shotgun (WGS) entry which is preliminary data.</text>
</comment>
<dbReference type="InterPro" id="IPR037522">
    <property type="entry name" value="HD_GYP_dom"/>
</dbReference>
<feature type="coiled-coil region" evidence="1">
    <location>
        <begin position="13"/>
        <end position="61"/>
    </location>
</feature>
<proteinExistence type="predicted"/>
<dbReference type="InterPro" id="IPR003607">
    <property type="entry name" value="HD/PDEase_dom"/>
</dbReference>
<name>A0A523W2F3_UNCAE</name>
<feature type="domain" description="HD-GYP" evidence="2">
    <location>
        <begin position="58"/>
        <end position="202"/>
    </location>
</feature>
<dbReference type="AlphaFoldDB" id="A0A523W2F3"/>
<protein>
    <submittedName>
        <fullName evidence="3">HD domain-containing protein</fullName>
    </submittedName>
</protein>
<feature type="non-terminal residue" evidence="3">
    <location>
        <position position="202"/>
    </location>
</feature>
<organism evidence="3 4">
    <name type="scientific">Aerophobetes bacterium</name>
    <dbReference type="NCBI Taxonomy" id="2030807"/>
    <lineage>
        <taxon>Bacteria</taxon>
        <taxon>Candidatus Aerophobota</taxon>
    </lineage>
</organism>
<dbReference type="SUPFAM" id="SSF109604">
    <property type="entry name" value="HD-domain/PDEase-like"/>
    <property type="match status" value="1"/>
</dbReference>
<gene>
    <name evidence="3" type="ORF">E3J48_05920</name>
</gene>
<evidence type="ECO:0000256" key="1">
    <source>
        <dbReference type="SAM" id="Coils"/>
    </source>
</evidence>
<keyword evidence="1" id="KW-0175">Coiled coil</keyword>
<dbReference type="PANTHER" id="PTHR43155:SF2">
    <property type="entry name" value="CYCLIC DI-GMP PHOSPHODIESTERASE PA4108"/>
    <property type="match status" value="1"/>
</dbReference>
<dbReference type="CDD" id="cd00077">
    <property type="entry name" value="HDc"/>
    <property type="match status" value="1"/>
</dbReference>
<sequence length="202" mass="22678">MRWSDGSLEGTKMKDERKTKAELTKELVGMRRRVAELSTLGKEHKRAEKELRESVEKLRRTMKGTIYAMALTVEMRDPYTAGHQRNVASLTWAMAGEMELSESEIEGIHLAATIHDVGRTSIPAEILSKPSSLTDIEFLIVKRHPQVGYDILKMVEFPWPIAQIVLQHHERMDGSGYPQGLSGKDILLGARILAVADVVEAM</sequence>
<dbReference type="PANTHER" id="PTHR43155">
    <property type="entry name" value="CYCLIC DI-GMP PHOSPHODIESTERASE PA4108-RELATED"/>
    <property type="match status" value="1"/>
</dbReference>
<accession>A0A523W2F3</accession>
<dbReference type="Gene3D" id="1.10.3210.10">
    <property type="entry name" value="Hypothetical protein af1432"/>
    <property type="match status" value="1"/>
</dbReference>
<evidence type="ECO:0000313" key="4">
    <source>
        <dbReference type="Proteomes" id="UP000319130"/>
    </source>
</evidence>
<reference evidence="3 4" key="1">
    <citation type="submission" date="2019-03" db="EMBL/GenBank/DDBJ databases">
        <title>Metabolic potential of uncultured bacteria and archaea associated with petroleum seepage in deep-sea sediments.</title>
        <authorList>
            <person name="Dong X."/>
            <person name="Hubert C."/>
        </authorList>
    </citation>
    <scope>NUCLEOTIDE SEQUENCE [LARGE SCALE GENOMIC DNA]</scope>
    <source>
        <strain evidence="3">E29_bin52</strain>
    </source>
</reference>
<evidence type="ECO:0000259" key="2">
    <source>
        <dbReference type="PROSITE" id="PS51832"/>
    </source>
</evidence>
<dbReference type="Proteomes" id="UP000319130">
    <property type="component" value="Unassembled WGS sequence"/>
</dbReference>
<dbReference type="EMBL" id="SOIZ01000263">
    <property type="protein sequence ID" value="TET61162.1"/>
    <property type="molecule type" value="Genomic_DNA"/>
</dbReference>
<dbReference type="Pfam" id="PF13487">
    <property type="entry name" value="HD_5"/>
    <property type="match status" value="1"/>
</dbReference>
<dbReference type="PROSITE" id="PS51832">
    <property type="entry name" value="HD_GYP"/>
    <property type="match status" value="1"/>
</dbReference>
<evidence type="ECO:0000313" key="3">
    <source>
        <dbReference type="EMBL" id="TET61162.1"/>
    </source>
</evidence>